<evidence type="ECO:0000313" key="4">
    <source>
        <dbReference type="Proteomes" id="UP001500902"/>
    </source>
</evidence>
<evidence type="ECO:0000256" key="1">
    <source>
        <dbReference type="SAM" id="MobiDB-lite"/>
    </source>
</evidence>
<feature type="compositionally biased region" description="Basic and acidic residues" evidence="1">
    <location>
        <begin position="61"/>
        <end position="73"/>
    </location>
</feature>
<feature type="domain" description="Tn3 transposase DDE" evidence="2">
    <location>
        <begin position="2"/>
        <end position="52"/>
    </location>
</feature>
<feature type="region of interest" description="Disordered" evidence="1">
    <location>
        <begin position="60"/>
        <end position="79"/>
    </location>
</feature>
<dbReference type="InterPro" id="IPR002513">
    <property type="entry name" value="Tn3_Tnp_DDE_dom"/>
</dbReference>
<gene>
    <name evidence="3" type="ORF">GCM10022224_065320</name>
</gene>
<comment type="caution">
    <text evidence="3">The sequence shown here is derived from an EMBL/GenBank/DDBJ whole genome shotgun (WGS) entry which is preliminary data.</text>
</comment>
<protein>
    <recommendedName>
        <fullName evidence="2">Tn3 transposase DDE domain-containing protein</fullName>
    </recommendedName>
</protein>
<name>A0ABP7CLY3_9ACTN</name>
<evidence type="ECO:0000259" key="2">
    <source>
        <dbReference type="Pfam" id="PF01526"/>
    </source>
</evidence>
<evidence type="ECO:0000313" key="3">
    <source>
        <dbReference type="EMBL" id="GAA3690795.1"/>
    </source>
</evidence>
<dbReference type="Proteomes" id="UP001500902">
    <property type="component" value="Unassembled WGS sequence"/>
</dbReference>
<keyword evidence="4" id="KW-1185">Reference proteome</keyword>
<proteinExistence type="predicted"/>
<accession>A0ABP7CLY3</accession>
<sequence>MLNAIVLWNSRYLNAAVTHLRAHPPKDREVLDEDVARLSPLSQRHINLLGRYSFAASQPREGLRPLRDPAARDAEEDLV</sequence>
<dbReference type="EMBL" id="BAAAZP010000119">
    <property type="protein sequence ID" value="GAA3690795.1"/>
    <property type="molecule type" value="Genomic_DNA"/>
</dbReference>
<reference evidence="4" key="1">
    <citation type="journal article" date="2019" name="Int. J. Syst. Evol. Microbiol.">
        <title>The Global Catalogue of Microorganisms (GCM) 10K type strain sequencing project: providing services to taxonomists for standard genome sequencing and annotation.</title>
        <authorList>
            <consortium name="The Broad Institute Genomics Platform"/>
            <consortium name="The Broad Institute Genome Sequencing Center for Infectious Disease"/>
            <person name="Wu L."/>
            <person name="Ma J."/>
        </authorList>
    </citation>
    <scope>NUCLEOTIDE SEQUENCE [LARGE SCALE GENOMIC DNA]</scope>
    <source>
        <strain evidence="4">JCM 16904</strain>
    </source>
</reference>
<dbReference type="Pfam" id="PF01526">
    <property type="entry name" value="DDE_Tnp_Tn3"/>
    <property type="match status" value="1"/>
</dbReference>
<organism evidence="3 4">
    <name type="scientific">Nonomuraea antimicrobica</name>
    <dbReference type="NCBI Taxonomy" id="561173"/>
    <lineage>
        <taxon>Bacteria</taxon>
        <taxon>Bacillati</taxon>
        <taxon>Actinomycetota</taxon>
        <taxon>Actinomycetes</taxon>
        <taxon>Streptosporangiales</taxon>
        <taxon>Streptosporangiaceae</taxon>
        <taxon>Nonomuraea</taxon>
    </lineage>
</organism>